<sequence length="73" mass="7651">MKNASRILTFGVVLALAPLAAEARPIYHTKTDASPAAKAKRAAADGFAARMNRLDALMGTPTTARTRSASAEH</sequence>
<feature type="signal peptide" evidence="1">
    <location>
        <begin position="1"/>
        <end position="23"/>
    </location>
</feature>
<evidence type="ECO:0000313" key="2">
    <source>
        <dbReference type="EMBL" id="MDQ0441961.1"/>
    </source>
</evidence>
<feature type="chain" id="PRO_5046234885" evidence="1">
    <location>
        <begin position="24"/>
        <end position="73"/>
    </location>
</feature>
<proteinExistence type="predicted"/>
<reference evidence="2 3" key="1">
    <citation type="submission" date="2023-07" db="EMBL/GenBank/DDBJ databases">
        <title>Genomic Encyclopedia of Type Strains, Phase IV (KMG-IV): sequencing the most valuable type-strain genomes for metagenomic binning, comparative biology and taxonomic classification.</title>
        <authorList>
            <person name="Goeker M."/>
        </authorList>
    </citation>
    <scope>NUCLEOTIDE SEQUENCE [LARGE SCALE GENOMIC DNA]</scope>
    <source>
        <strain evidence="2 3">DSM 19562</strain>
    </source>
</reference>
<keyword evidence="1" id="KW-0732">Signal</keyword>
<evidence type="ECO:0000256" key="1">
    <source>
        <dbReference type="SAM" id="SignalP"/>
    </source>
</evidence>
<protein>
    <submittedName>
        <fullName evidence="2">Uncharacterized protein</fullName>
    </submittedName>
</protein>
<dbReference type="EMBL" id="JAUSVV010000002">
    <property type="protein sequence ID" value="MDQ0441961.1"/>
    <property type="molecule type" value="Genomic_DNA"/>
</dbReference>
<comment type="caution">
    <text evidence="2">The sequence shown here is derived from an EMBL/GenBank/DDBJ whole genome shotgun (WGS) entry which is preliminary data.</text>
</comment>
<dbReference type="RefSeq" id="WP_238249752.1">
    <property type="nucleotide sequence ID" value="NZ_BPQX01000033.1"/>
</dbReference>
<dbReference type="Proteomes" id="UP001236369">
    <property type="component" value="Unassembled WGS sequence"/>
</dbReference>
<gene>
    <name evidence="2" type="ORF">QO016_001444</name>
</gene>
<evidence type="ECO:0000313" key="3">
    <source>
        <dbReference type="Proteomes" id="UP001236369"/>
    </source>
</evidence>
<keyword evidence="3" id="KW-1185">Reference proteome</keyword>
<name>A0ABU0HI16_9HYPH</name>
<organism evidence="2 3">
    <name type="scientific">Methylobacterium persicinum</name>
    <dbReference type="NCBI Taxonomy" id="374426"/>
    <lineage>
        <taxon>Bacteria</taxon>
        <taxon>Pseudomonadati</taxon>
        <taxon>Pseudomonadota</taxon>
        <taxon>Alphaproteobacteria</taxon>
        <taxon>Hyphomicrobiales</taxon>
        <taxon>Methylobacteriaceae</taxon>
        <taxon>Methylobacterium</taxon>
    </lineage>
</organism>
<accession>A0ABU0HI16</accession>